<evidence type="ECO:0000313" key="1">
    <source>
        <dbReference type="EMBL" id="KAF5873173.1"/>
    </source>
</evidence>
<proteinExistence type="predicted"/>
<dbReference type="Proteomes" id="UP000531561">
    <property type="component" value="Unassembled WGS sequence"/>
</dbReference>
<reference evidence="1 2" key="1">
    <citation type="journal article" date="2020" name="Phytopathology">
        <title>A high-quality genome resource of Botrytis fragariae, a new and rapidly spreading fungal pathogen causing strawberry gray mold in the U.S.A.</title>
        <authorList>
            <person name="Wu Y."/>
            <person name="Saski C.A."/>
            <person name="Schnabel G."/>
            <person name="Xiao S."/>
            <person name="Hu M."/>
        </authorList>
    </citation>
    <scope>NUCLEOTIDE SEQUENCE [LARGE SCALE GENOMIC DNA]</scope>
    <source>
        <strain evidence="1 2">BVB16</strain>
    </source>
</reference>
<gene>
    <name evidence="1" type="ORF">Bfra_008451</name>
</gene>
<comment type="caution">
    <text evidence="1">The sequence shown here is derived from an EMBL/GenBank/DDBJ whole genome shotgun (WGS) entry which is preliminary data.</text>
</comment>
<organism evidence="1 2">
    <name type="scientific">Botrytis fragariae</name>
    <dbReference type="NCBI Taxonomy" id="1964551"/>
    <lineage>
        <taxon>Eukaryota</taxon>
        <taxon>Fungi</taxon>
        <taxon>Dikarya</taxon>
        <taxon>Ascomycota</taxon>
        <taxon>Pezizomycotina</taxon>
        <taxon>Leotiomycetes</taxon>
        <taxon>Helotiales</taxon>
        <taxon>Sclerotiniaceae</taxon>
        <taxon>Botrytis</taxon>
    </lineage>
</organism>
<protein>
    <submittedName>
        <fullName evidence="1">Uncharacterized protein</fullName>
    </submittedName>
</protein>
<dbReference type="EMBL" id="JABFCT010000009">
    <property type="protein sequence ID" value="KAF5873173.1"/>
    <property type="molecule type" value="Genomic_DNA"/>
</dbReference>
<name>A0A8H6ASU7_9HELO</name>
<keyword evidence="2" id="KW-1185">Reference proteome</keyword>
<evidence type="ECO:0000313" key="2">
    <source>
        <dbReference type="Proteomes" id="UP000531561"/>
    </source>
</evidence>
<accession>A0A8H6ASU7</accession>
<dbReference type="GeneID" id="59262505"/>
<dbReference type="AlphaFoldDB" id="A0A8H6ASU7"/>
<dbReference type="RefSeq" id="XP_037192119.1">
    <property type="nucleotide sequence ID" value="XM_037338813.1"/>
</dbReference>
<sequence>MALIKLSSKLEQVLIYLLGGLGGSGINFARSHSRYLRIIVDSLLSSNDAISTNTINKYFDIISSDPQGVNVTTPSFICFPNAIQ</sequence>